<evidence type="ECO:0000313" key="1">
    <source>
        <dbReference type="EMBL" id="KAF7833052.1"/>
    </source>
</evidence>
<reference evidence="1" key="1">
    <citation type="submission" date="2020-09" db="EMBL/GenBank/DDBJ databases">
        <title>Genome-Enabled Discovery of Anthraquinone Biosynthesis in Senna tora.</title>
        <authorList>
            <person name="Kang S.-H."/>
            <person name="Pandey R.P."/>
            <person name="Lee C.-M."/>
            <person name="Sim J.-S."/>
            <person name="Jeong J.-T."/>
            <person name="Choi B.-S."/>
            <person name="Jung M."/>
            <person name="Ginzburg D."/>
            <person name="Zhao K."/>
            <person name="Won S.Y."/>
            <person name="Oh T.-J."/>
            <person name="Yu Y."/>
            <person name="Kim N.-H."/>
            <person name="Lee O.R."/>
            <person name="Lee T.-H."/>
            <person name="Bashyal P."/>
            <person name="Kim T.-S."/>
            <person name="Lee W.-H."/>
            <person name="Kawkins C."/>
            <person name="Kim C.-K."/>
            <person name="Kim J.S."/>
            <person name="Ahn B.O."/>
            <person name="Rhee S.Y."/>
            <person name="Sohng J.K."/>
        </authorList>
    </citation>
    <scope>NUCLEOTIDE SEQUENCE</scope>
    <source>
        <tissue evidence="1">Leaf</tissue>
    </source>
</reference>
<sequence length="117" mass="12695">MCADDATVVDGPALSSRLPDLATRAGETGAMIFKGTSVGGIATPACLHKELMSRTRSFVTSMRWEPSSSLQERKCNHDLAVTLRLDRSKLLYCPLESFFQGLEPSSAFILKLLLSSS</sequence>
<organism evidence="1 2">
    <name type="scientific">Senna tora</name>
    <dbReference type="NCBI Taxonomy" id="362788"/>
    <lineage>
        <taxon>Eukaryota</taxon>
        <taxon>Viridiplantae</taxon>
        <taxon>Streptophyta</taxon>
        <taxon>Embryophyta</taxon>
        <taxon>Tracheophyta</taxon>
        <taxon>Spermatophyta</taxon>
        <taxon>Magnoliopsida</taxon>
        <taxon>eudicotyledons</taxon>
        <taxon>Gunneridae</taxon>
        <taxon>Pentapetalae</taxon>
        <taxon>rosids</taxon>
        <taxon>fabids</taxon>
        <taxon>Fabales</taxon>
        <taxon>Fabaceae</taxon>
        <taxon>Caesalpinioideae</taxon>
        <taxon>Cassia clade</taxon>
        <taxon>Senna</taxon>
    </lineage>
</organism>
<dbReference type="AlphaFoldDB" id="A0A834WVI5"/>
<comment type="caution">
    <text evidence="1">The sequence shown here is derived from an EMBL/GenBank/DDBJ whole genome shotgun (WGS) entry which is preliminary data.</text>
</comment>
<dbReference type="Proteomes" id="UP000634136">
    <property type="component" value="Unassembled WGS sequence"/>
</dbReference>
<accession>A0A834WVI5</accession>
<proteinExistence type="predicted"/>
<gene>
    <name evidence="1" type="ORF">G2W53_015385</name>
</gene>
<name>A0A834WVI5_9FABA</name>
<dbReference type="EMBL" id="JAAIUW010000005">
    <property type="protein sequence ID" value="KAF7833052.1"/>
    <property type="molecule type" value="Genomic_DNA"/>
</dbReference>
<keyword evidence="2" id="KW-1185">Reference proteome</keyword>
<protein>
    <submittedName>
        <fullName evidence="1">Uncharacterized protein</fullName>
    </submittedName>
</protein>
<evidence type="ECO:0000313" key="2">
    <source>
        <dbReference type="Proteomes" id="UP000634136"/>
    </source>
</evidence>